<dbReference type="EMBL" id="QSEE01000024">
    <property type="protein sequence ID" value="RGZ44824.1"/>
    <property type="molecule type" value="Genomic_DNA"/>
</dbReference>
<reference evidence="2 3" key="1">
    <citation type="submission" date="2018-08" db="EMBL/GenBank/DDBJ databases">
        <title>A genome reference for cultivated species of the human gut microbiota.</title>
        <authorList>
            <person name="Zou Y."/>
            <person name="Xue W."/>
            <person name="Luo G."/>
        </authorList>
    </citation>
    <scope>NUCLEOTIDE SEQUENCE [LARGE SCALE GENOMIC DNA]</scope>
    <source>
        <strain evidence="2 3">AM50-4</strain>
    </source>
</reference>
<accession>A0A413N8G4</accession>
<dbReference type="Proteomes" id="UP000442334">
    <property type="component" value="Unassembled WGS sequence"/>
</dbReference>
<proteinExistence type="predicted"/>
<dbReference type="AlphaFoldDB" id="A0A413N8G4"/>
<protein>
    <submittedName>
        <fullName evidence="2">GLPGLI family protein</fullName>
    </submittedName>
</protein>
<evidence type="ECO:0000313" key="2">
    <source>
        <dbReference type="EMBL" id="RGZ44824.1"/>
    </source>
</evidence>
<name>A0A413N8G4_BACUN</name>
<dbReference type="EMBL" id="WCUA01000004">
    <property type="protein sequence ID" value="KAB4186881.1"/>
    <property type="molecule type" value="Genomic_DNA"/>
</dbReference>
<organism evidence="2 3">
    <name type="scientific">Bacteroides uniformis</name>
    <dbReference type="NCBI Taxonomy" id="820"/>
    <lineage>
        <taxon>Bacteria</taxon>
        <taxon>Pseudomonadati</taxon>
        <taxon>Bacteroidota</taxon>
        <taxon>Bacteroidia</taxon>
        <taxon>Bacteroidales</taxon>
        <taxon>Bacteroidaceae</taxon>
        <taxon>Bacteroides</taxon>
    </lineage>
</organism>
<dbReference type="Proteomes" id="UP000283684">
    <property type="component" value="Unassembled WGS sequence"/>
</dbReference>
<evidence type="ECO:0000313" key="1">
    <source>
        <dbReference type="EMBL" id="KAB4186881.1"/>
    </source>
</evidence>
<dbReference type="RefSeq" id="WP_117959281.1">
    <property type="nucleotide sequence ID" value="NZ_JBFCSO010000003.1"/>
</dbReference>
<gene>
    <name evidence="2" type="ORF">DW988_18470</name>
    <name evidence="1" type="ORF">GAQ34_05720</name>
</gene>
<evidence type="ECO:0000313" key="3">
    <source>
        <dbReference type="Proteomes" id="UP000283684"/>
    </source>
</evidence>
<reference evidence="1 4" key="2">
    <citation type="journal article" date="2019" name="Nat. Med.">
        <title>A library of human gut bacterial isolates paired with longitudinal multiomics data enables mechanistic microbiome research.</title>
        <authorList>
            <person name="Poyet M."/>
            <person name="Groussin M."/>
            <person name="Gibbons S.M."/>
            <person name="Avila-Pacheco J."/>
            <person name="Jiang X."/>
            <person name="Kearney S.M."/>
            <person name="Perrotta A.R."/>
            <person name="Berdy B."/>
            <person name="Zhao S."/>
            <person name="Lieberman T.D."/>
            <person name="Swanson P.K."/>
            <person name="Smith M."/>
            <person name="Roesemann S."/>
            <person name="Alexander J.E."/>
            <person name="Rich S.A."/>
            <person name="Livny J."/>
            <person name="Vlamakis H."/>
            <person name="Clish C."/>
            <person name="Bullock K."/>
            <person name="Deik A."/>
            <person name="Scott J."/>
            <person name="Pierce K.A."/>
            <person name="Xavier R.J."/>
            <person name="Alm E.J."/>
        </authorList>
    </citation>
    <scope>NUCLEOTIDE SEQUENCE [LARGE SCALE GENOMIC DNA]</scope>
    <source>
        <strain evidence="1 4">BIOML-A21</strain>
    </source>
</reference>
<dbReference type="InterPro" id="IPR005901">
    <property type="entry name" value="GLPGLI"/>
</dbReference>
<comment type="caution">
    <text evidence="2">The sequence shown here is derived from an EMBL/GenBank/DDBJ whole genome shotgun (WGS) entry which is preliminary data.</text>
</comment>
<dbReference type="Pfam" id="PF22252">
    <property type="entry name" value="PNGase_F-II_N"/>
    <property type="match status" value="1"/>
</dbReference>
<sequence>MKLVYCLLFILFASHGEAQEIDSVRLRIHYASKFKAWEDSKKLSLDEHILDIGKKTSKFYSLWETKTDEIRNNILAHGGTFQEVQNALGKSAYPRSYQYYVVYKNYPQKGKTTYTDRDFKNYIYEEDLEKPQWRICTDESITIADYQCQKAQTNFRGRTWFVWFTTDIPISDGPWKLCGLPGLILKAEDKKGEFLFECIEIKNMDKEAISIPNLKYIKCSREALKRLLIKSAKDPVGYFRQMGIETSLGIDANGKPLKYDDKMPVFLEY</sequence>
<dbReference type="NCBIfam" id="TIGR01200">
    <property type="entry name" value="GLPGLI"/>
    <property type="match status" value="1"/>
</dbReference>
<evidence type="ECO:0000313" key="4">
    <source>
        <dbReference type="Proteomes" id="UP000442334"/>
    </source>
</evidence>